<comment type="caution">
    <text evidence="2">The sequence shown here is derived from an EMBL/GenBank/DDBJ whole genome shotgun (WGS) entry which is preliminary data.</text>
</comment>
<reference evidence="2 3" key="1">
    <citation type="journal article" date="2014" name="Genome Announc.">
        <title>Draft Genome Sequence of the Carrageenan-Degrading Bacterium Cellulophaga sp. Strain KL-A, Isolated from Decaying Marine Algae.</title>
        <authorList>
            <person name="Shan D."/>
            <person name="Ying J."/>
            <person name="Li X."/>
            <person name="Gao Z."/>
            <person name="Wei G."/>
            <person name="Shao Z."/>
        </authorList>
    </citation>
    <scope>NUCLEOTIDE SEQUENCE [LARGE SCALE GENOMIC DNA]</scope>
    <source>
        <strain evidence="2 3">KL-A</strain>
    </source>
</reference>
<dbReference type="InterPro" id="IPR025369">
    <property type="entry name" value="DUF4274"/>
</dbReference>
<name>A0ABN0RKE3_9FLAO</name>
<gene>
    <name evidence="2" type="ORF">KLA_15700</name>
</gene>
<protein>
    <recommendedName>
        <fullName evidence="1">DUF4274 domain-containing protein</fullName>
    </recommendedName>
</protein>
<organism evidence="2 3">
    <name type="scientific">Cellulophaga geojensis KL-A</name>
    <dbReference type="NCBI Taxonomy" id="1328323"/>
    <lineage>
        <taxon>Bacteria</taxon>
        <taxon>Pseudomonadati</taxon>
        <taxon>Bacteroidota</taxon>
        <taxon>Flavobacteriia</taxon>
        <taxon>Flavobacteriales</taxon>
        <taxon>Flavobacteriaceae</taxon>
        <taxon>Cellulophaga</taxon>
    </lineage>
</organism>
<dbReference type="Pfam" id="PF14096">
    <property type="entry name" value="DUF4274"/>
    <property type="match status" value="1"/>
</dbReference>
<accession>A0ABN0RKE3</accession>
<keyword evidence="3" id="KW-1185">Reference proteome</keyword>
<dbReference type="EMBL" id="ARZX01000027">
    <property type="protein sequence ID" value="EWH11455.1"/>
    <property type="molecule type" value="Genomic_DNA"/>
</dbReference>
<evidence type="ECO:0000313" key="3">
    <source>
        <dbReference type="Proteomes" id="UP000019275"/>
    </source>
</evidence>
<evidence type="ECO:0000313" key="2">
    <source>
        <dbReference type="EMBL" id="EWH11455.1"/>
    </source>
</evidence>
<sequence length="152" mass="18090">MTEQEIIKIADNKIINYAKKANPIEWHKMAMDWNYDSSKTFLQWLVKNQQTEKATILMIYWMSSPKHGFEYQNEIEKNYISGFYTNQSLGFDPKDDDGLDWTQEYSDLDNIKIPLVMFDKIKGEKISSSEKYIEGIPEDIFNEIEDLYEEFE</sequence>
<proteinExistence type="predicted"/>
<dbReference type="Proteomes" id="UP000019275">
    <property type="component" value="Unassembled WGS sequence"/>
</dbReference>
<feature type="domain" description="DUF4274" evidence="1">
    <location>
        <begin position="22"/>
        <end position="76"/>
    </location>
</feature>
<evidence type="ECO:0000259" key="1">
    <source>
        <dbReference type="Pfam" id="PF14096"/>
    </source>
</evidence>
<dbReference type="RefSeq" id="WP_034646875.1">
    <property type="nucleotide sequence ID" value="NZ_ARZX01000027.1"/>
</dbReference>